<proteinExistence type="predicted"/>
<protein>
    <submittedName>
        <fullName evidence="2">Bifunctional DNA primase/polymerase, N-terminal</fullName>
    </submittedName>
</protein>
<dbReference type="STRING" id="588602.SAMN04487991_2856"/>
<evidence type="ECO:0000313" key="3">
    <source>
        <dbReference type="Proteomes" id="UP000199630"/>
    </source>
</evidence>
<dbReference type="PANTHER" id="PTHR34985">
    <property type="entry name" value="SLR0554 PROTEIN"/>
    <property type="match status" value="1"/>
</dbReference>
<dbReference type="InterPro" id="IPR015330">
    <property type="entry name" value="DNA_primase/pol_bifunc_N"/>
</dbReference>
<dbReference type="EMBL" id="FORH01000005">
    <property type="protein sequence ID" value="SFJ73690.1"/>
    <property type="molecule type" value="Genomic_DNA"/>
</dbReference>
<dbReference type="InterPro" id="IPR007936">
    <property type="entry name" value="VapE-like_dom"/>
</dbReference>
<name>A0A1I3TST6_9RHOB</name>
<evidence type="ECO:0000313" key="2">
    <source>
        <dbReference type="EMBL" id="SFJ73690.1"/>
    </source>
</evidence>
<sequence>MKDTLDIPKNQPSTGNLTGLLSDLPSNLMAAADLARRGFSVFPVRNWGDGEAWKPVKGFPEKATRDLDQIRAWWAMWPDARVGLLTGEANGLTVIDVDMKNGKDGVASLAELGFADLDKMTPVRSRSPSGGWHLFFKYQPGLKGTVGRLGEGLDIRNNRQFVIAPGSYKDSTQYAEMGAPLGETELPPFPESLIPEPEPERPTIELLTVASPDQCQWAADRLTMLADDLAALSEGSRQSTLNETVLWAGGVGAHGMLDREETRELLLEACFANGLPESEFEATFDRAWNDGMRKPVSDFPLLYTADDFDDLQVQSPAFEAGEKLNLATFANGNMKPSLSATMFFLIKVNAERNLGLKFNEFLRNEEWLRGEVTDADQTEIKIWIEQAGITYASCPLHSVSKSDANDAIAALSRKHPHHPVRDWLSSLHHDGQRRAETLFIDYLGCPDTPYFRDTARLLLVAAVARIFEPGHKFDFAPIIEGAQGIRKSTFVKTLCPRADWYGDPQIDWSEDKHVLEQTQGIWLLELGELTGLRKAEVNVIKAAISRTHDKAREAYGRKSQRVARQFVMIGTTNDRDYLVDDENRRFWPIPAQVEQTDTEKLAREIPSIWAEAVAIYKQMRTQQPEGPLPLHLTGDAESHARRLQKSRRKESESDVLAGQIEHWLNTPLGDGFDDLDAAPMQPTYRDEVCGLAVWREMLGNKGVPPQSELTKIGRAIASLGWIKEGRKRHPEYGQQIIHRRPTS</sequence>
<dbReference type="RefSeq" id="WP_090061362.1">
    <property type="nucleotide sequence ID" value="NZ_FORH01000005.1"/>
</dbReference>
<feature type="domain" description="DNA primase/polymerase bifunctional N-terminal" evidence="1">
    <location>
        <begin position="31"/>
        <end position="193"/>
    </location>
</feature>
<dbReference type="AlphaFoldDB" id="A0A1I3TST6"/>
<dbReference type="OrthoDB" id="9763644at2"/>
<dbReference type="PANTHER" id="PTHR34985:SF1">
    <property type="entry name" value="SLR0554 PROTEIN"/>
    <property type="match status" value="1"/>
</dbReference>
<dbReference type="Pfam" id="PF09250">
    <property type="entry name" value="Prim-Pol"/>
    <property type="match status" value="1"/>
</dbReference>
<dbReference type="SMART" id="SM00943">
    <property type="entry name" value="Prim-Pol"/>
    <property type="match status" value="1"/>
</dbReference>
<evidence type="ECO:0000259" key="1">
    <source>
        <dbReference type="SMART" id="SM00943"/>
    </source>
</evidence>
<organism evidence="2 3">
    <name type="scientific">Celeribacter neptunius</name>
    <dbReference type="NCBI Taxonomy" id="588602"/>
    <lineage>
        <taxon>Bacteria</taxon>
        <taxon>Pseudomonadati</taxon>
        <taxon>Pseudomonadota</taxon>
        <taxon>Alphaproteobacteria</taxon>
        <taxon>Rhodobacterales</taxon>
        <taxon>Roseobacteraceae</taxon>
        <taxon>Celeribacter</taxon>
    </lineage>
</organism>
<dbReference type="CDD" id="cd04859">
    <property type="entry name" value="Prim_Pol"/>
    <property type="match status" value="1"/>
</dbReference>
<accession>A0A1I3TST6</accession>
<dbReference type="SUPFAM" id="SSF56747">
    <property type="entry name" value="Prim-pol domain"/>
    <property type="match status" value="1"/>
</dbReference>
<keyword evidence="3" id="KW-1185">Reference proteome</keyword>
<gene>
    <name evidence="2" type="ORF">SAMN04487991_2856</name>
</gene>
<reference evidence="3" key="1">
    <citation type="submission" date="2016-10" db="EMBL/GenBank/DDBJ databases">
        <authorList>
            <person name="Varghese N."/>
            <person name="Submissions S."/>
        </authorList>
    </citation>
    <scope>NUCLEOTIDE SEQUENCE [LARGE SCALE GENOMIC DNA]</scope>
    <source>
        <strain evidence="3">DSM 26471</strain>
    </source>
</reference>
<dbReference type="Proteomes" id="UP000199630">
    <property type="component" value="Unassembled WGS sequence"/>
</dbReference>
<dbReference type="Pfam" id="PF05272">
    <property type="entry name" value="VapE-like_dom"/>
    <property type="match status" value="1"/>
</dbReference>